<keyword evidence="3" id="KW-1185">Reference proteome</keyword>
<comment type="caution">
    <text evidence="2">The sequence shown here is derived from an EMBL/GenBank/DDBJ whole genome shotgun (WGS) entry which is preliminary data.</text>
</comment>
<evidence type="ECO:0000313" key="3">
    <source>
        <dbReference type="Proteomes" id="UP000683360"/>
    </source>
</evidence>
<feature type="region of interest" description="Disordered" evidence="1">
    <location>
        <begin position="96"/>
        <end position="184"/>
    </location>
</feature>
<dbReference type="Proteomes" id="UP000683360">
    <property type="component" value="Unassembled WGS sequence"/>
</dbReference>
<dbReference type="EMBL" id="CAJPWZ010001473">
    <property type="protein sequence ID" value="CAG2216189.1"/>
    <property type="molecule type" value="Genomic_DNA"/>
</dbReference>
<dbReference type="OrthoDB" id="8948897at2759"/>
<proteinExistence type="predicted"/>
<gene>
    <name evidence="2" type="ORF">MEDL_29941</name>
</gene>
<feature type="compositionally biased region" description="Polar residues" evidence="1">
    <location>
        <begin position="154"/>
        <end position="167"/>
    </location>
</feature>
<name>A0A8S3S2Z2_MYTED</name>
<organism evidence="2 3">
    <name type="scientific">Mytilus edulis</name>
    <name type="common">Blue mussel</name>
    <dbReference type="NCBI Taxonomy" id="6550"/>
    <lineage>
        <taxon>Eukaryota</taxon>
        <taxon>Metazoa</taxon>
        <taxon>Spiralia</taxon>
        <taxon>Lophotrochozoa</taxon>
        <taxon>Mollusca</taxon>
        <taxon>Bivalvia</taxon>
        <taxon>Autobranchia</taxon>
        <taxon>Pteriomorphia</taxon>
        <taxon>Mytilida</taxon>
        <taxon>Mytiloidea</taxon>
        <taxon>Mytilidae</taxon>
        <taxon>Mytilinae</taxon>
        <taxon>Mytilus</taxon>
    </lineage>
</organism>
<protein>
    <submittedName>
        <fullName evidence="2">Uncharacterized protein</fullName>
    </submittedName>
</protein>
<sequence>MSNMSKAAVCYRYKYIVLTTCFLSLHNAHNRTTAAVYYHYGIRTTVLIYSEGYRLRIPNKDLPVYTVQKEHGGRKKQNLHRNHLLPVGFITETHEHDEENRPVLTIRKRKPTKVPPTMITDRPVSIQDYRQNDSSDEESVELVVIRSDADDDSNPSVTDSTSQQGEQNEVLATEASGSDRDALSQAEPTYLKIYKQKLQRHFRYCENSTEHQGGVWASVYLFTIK</sequence>
<evidence type="ECO:0000313" key="2">
    <source>
        <dbReference type="EMBL" id="CAG2216189.1"/>
    </source>
</evidence>
<dbReference type="AlphaFoldDB" id="A0A8S3S2Z2"/>
<evidence type="ECO:0000256" key="1">
    <source>
        <dbReference type="SAM" id="MobiDB-lite"/>
    </source>
</evidence>
<reference evidence="2" key="1">
    <citation type="submission" date="2021-03" db="EMBL/GenBank/DDBJ databases">
        <authorList>
            <person name="Bekaert M."/>
        </authorList>
    </citation>
    <scope>NUCLEOTIDE SEQUENCE</scope>
</reference>
<accession>A0A8S3S2Z2</accession>